<organism evidence="9 10">
    <name type="scientific">Lacticaseibacillus suilingensis</name>
    <dbReference type="NCBI Taxonomy" id="2799577"/>
    <lineage>
        <taxon>Bacteria</taxon>
        <taxon>Bacillati</taxon>
        <taxon>Bacillota</taxon>
        <taxon>Bacilli</taxon>
        <taxon>Lactobacillales</taxon>
        <taxon>Lactobacillaceae</taxon>
        <taxon>Lacticaseibacillus</taxon>
    </lineage>
</organism>
<evidence type="ECO:0000256" key="7">
    <source>
        <dbReference type="SAM" id="Phobius"/>
    </source>
</evidence>
<dbReference type="InterPro" id="IPR017475">
    <property type="entry name" value="EPS_sugar_tfrase"/>
</dbReference>
<proteinExistence type="inferred from homology"/>
<keyword evidence="4 7" id="KW-0812">Transmembrane</keyword>
<evidence type="ECO:0000256" key="6">
    <source>
        <dbReference type="ARBA" id="ARBA00023136"/>
    </source>
</evidence>
<keyword evidence="5 7" id="KW-1133">Transmembrane helix</keyword>
<dbReference type="RefSeq" id="WP_379889507.1">
    <property type="nucleotide sequence ID" value="NZ_JBHTOA010000001.1"/>
</dbReference>
<protein>
    <submittedName>
        <fullName evidence="9">Sugar transferase</fullName>
        <ecNumber evidence="9">2.7.8.-</ecNumber>
    </submittedName>
</protein>
<dbReference type="InterPro" id="IPR003362">
    <property type="entry name" value="Bact_transf"/>
</dbReference>
<feature type="domain" description="Bacterial sugar transferase" evidence="8">
    <location>
        <begin position="22"/>
        <end position="209"/>
    </location>
</feature>
<keyword evidence="6 7" id="KW-0472">Membrane</keyword>
<reference evidence="10" key="1">
    <citation type="journal article" date="2019" name="Int. J. Syst. Evol. Microbiol.">
        <title>The Global Catalogue of Microorganisms (GCM) 10K type strain sequencing project: providing services to taxonomists for standard genome sequencing and annotation.</title>
        <authorList>
            <consortium name="The Broad Institute Genomics Platform"/>
            <consortium name="The Broad Institute Genome Sequencing Center for Infectious Disease"/>
            <person name="Wu L."/>
            <person name="Ma J."/>
        </authorList>
    </citation>
    <scope>NUCLEOTIDE SEQUENCE [LARGE SCALE GENOMIC DNA]</scope>
    <source>
        <strain evidence="10">CCM 9110</strain>
    </source>
</reference>
<dbReference type="GO" id="GO:0016740">
    <property type="term" value="F:transferase activity"/>
    <property type="evidence" value="ECO:0007669"/>
    <property type="project" value="UniProtKB-KW"/>
</dbReference>
<dbReference type="PANTHER" id="PTHR30576:SF10">
    <property type="entry name" value="SLL5057 PROTEIN"/>
    <property type="match status" value="1"/>
</dbReference>
<dbReference type="EC" id="2.7.8.-" evidence="9"/>
<comment type="subcellular location">
    <subcellularLocation>
        <location evidence="1">Membrane</location>
        <topology evidence="1">Multi-pass membrane protein</topology>
    </subcellularLocation>
</comment>
<accession>A0ABW4BBN2</accession>
<evidence type="ECO:0000256" key="4">
    <source>
        <dbReference type="ARBA" id="ARBA00022692"/>
    </source>
</evidence>
<dbReference type="EMBL" id="JBHTOA010000001">
    <property type="protein sequence ID" value="MFD1397749.1"/>
    <property type="molecule type" value="Genomic_DNA"/>
</dbReference>
<name>A0ABW4BBN2_9LACO</name>
<evidence type="ECO:0000256" key="2">
    <source>
        <dbReference type="ARBA" id="ARBA00006464"/>
    </source>
</evidence>
<keyword evidence="10" id="KW-1185">Reference proteome</keyword>
<evidence type="ECO:0000259" key="8">
    <source>
        <dbReference type="Pfam" id="PF02397"/>
    </source>
</evidence>
<sequence>MVRSATIDQDVLANQHVYLTLKRSFDFIASGLALVILSPLFLLLAILIKVDDRGPVFFSQIRIGKDGSRFRMYKFRSMGVDAEKQLAKLVDKNEIDGTMFKMKHDPRVTRIGRFIRKTSLDELPQLYNVLRGDMSLVGPRPCLPREYVEYSDYDKQRLLVTPGCTGLWQVSGRNALSFSQMVNLDLQYITHRSILNDIIILFRTVKVIFMPNQAY</sequence>
<keyword evidence="3 9" id="KW-0808">Transferase</keyword>
<evidence type="ECO:0000313" key="9">
    <source>
        <dbReference type="EMBL" id="MFD1397749.1"/>
    </source>
</evidence>
<dbReference type="Pfam" id="PF02397">
    <property type="entry name" value="Bac_transf"/>
    <property type="match status" value="1"/>
</dbReference>
<dbReference type="NCBIfam" id="TIGR03025">
    <property type="entry name" value="EPS_sugtrans"/>
    <property type="match status" value="1"/>
</dbReference>
<feature type="transmembrane region" description="Helical" evidence="7">
    <location>
        <begin position="27"/>
        <end position="48"/>
    </location>
</feature>
<evidence type="ECO:0000313" key="10">
    <source>
        <dbReference type="Proteomes" id="UP001597199"/>
    </source>
</evidence>
<evidence type="ECO:0000256" key="1">
    <source>
        <dbReference type="ARBA" id="ARBA00004141"/>
    </source>
</evidence>
<dbReference type="PANTHER" id="PTHR30576">
    <property type="entry name" value="COLANIC BIOSYNTHESIS UDP-GLUCOSE LIPID CARRIER TRANSFERASE"/>
    <property type="match status" value="1"/>
</dbReference>
<gene>
    <name evidence="9" type="ORF">ACFQ41_00295</name>
</gene>
<evidence type="ECO:0000256" key="3">
    <source>
        <dbReference type="ARBA" id="ARBA00022679"/>
    </source>
</evidence>
<comment type="similarity">
    <text evidence="2">Belongs to the bacterial sugar transferase family.</text>
</comment>
<evidence type="ECO:0000256" key="5">
    <source>
        <dbReference type="ARBA" id="ARBA00022989"/>
    </source>
</evidence>
<dbReference type="Proteomes" id="UP001597199">
    <property type="component" value="Unassembled WGS sequence"/>
</dbReference>
<comment type="caution">
    <text evidence="9">The sequence shown here is derived from an EMBL/GenBank/DDBJ whole genome shotgun (WGS) entry which is preliminary data.</text>
</comment>